<name>A0ABX7P339_9BACT</name>
<evidence type="ECO:0000256" key="2">
    <source>
        <dbReference type="ARBA" id="ARBA00022670"/>
    </source>
</evidence>
<evidence type="ECO:0000256" key="3">
    <source>
        <dbReference type="ARBA" id="ARBA00022801"/>
    </source>
</evidence>
<dbReference type="InterPro" id="IPR038765">
    <property type="entry name" value="Papain-like_cys_pep_sf"/>
</dbReference>
<dbReference type="RefSeq" id="WP_206726432.1">
    <property type="nucleotide sequence ID" value="NZ_CP071090.1"/>
</dbReference>
<accession>A0ABX7P339</accession>
<dbReference type="InterPro" id="IPR051794">
    <property type="entry name" value="PG_Endopeptidase_C40"/>
</dbReference>
<keyword evidence="3" id="KW-0378">Hydrolase</keyword>
<gene>
    <name evidence="6" type="ORF">JY651_07995</name>
</gene>
<evidence type="ECO:0000313" key="7">
    <source>
        <dbReference type="Proteomes" id="UP000662747"/>
    </source>
</evidence>
<evidence type="ECO:0000313" key="6">
    <source>
        <dbReference type="EMBL" id="QSQ24871.1"/>
    </source>
</evidence>
<proteinExistence type="inferred from homology"/>
<dbReference type="Pfam" id="PF00877">
    <property type="entry name" value="NLPC_P60"/>
    <property type="match status" value="1"/>
</dbReference>
<dbReference type="InterPro" id="IPR000064">
    <property type="entry name" value="NLP_P60_dom"/>
</dbReference>
<dbReference type="PROSITE" id="PS51935">
    <property type="entry name" value="NLPC_P60"/>
    <property type="match status" value="1"/>
</dbReference>
<keyword evidence="7" id="KW-1185">Reference proteome</keyword>
<keyword evidence="4" id="KW-0788">Thiol protease</keyword>
<dbReference type="Gene3D" id="3.90.1720.10">
    <property type="entry name" value="endopeptidase domain like (from Nostoc punctiforme)"/>
    <property type="match status" value="1"/>
</dbReference>
<dbReference type="PANTHER" id="PTHR47359:SF3">
    <property type="entry name" value="NLP_P60 DOMAIN-CONTAINING PROTEIN-RELATED"/>
    <property type="match status" value="1"/>
</dbReference>
<keyword evidence="2" id="KW-0645">Protease</keyword>
<evidence type="ECO:0000256" key="4">
    <source>
        <dbReference type="ARBA" id="ARBA00022807"/>
    </source>
</evidence>
<dbReference type="PANTHER" id="PTHR47359">
    <property type="entry name" value="PEPTIDOGLYCAN DL-ENDOPEPTIDASE CWLO"/>
    <property type="match status" value="1"/>
</dbReference>
<comment type="similarity">
    <text evidence="1">Belongs to the peptidase C40 family.</text>
</comment>
<dbReference type="Proteomes" id="UP000662747">
    <property type="component" value="Chromosome"/>
</dbReference>
<dbReference type="EMBL" id="CP071090">
    <property type="protein sequence ID" value="QSQ24871.1"/>
    <property type="molecule type" value="Genomic_DNA"/>
</dbReference>
<evidence type="ECO:0000256" key="1">
    <source>
        <dbReference type="ARBA" id="ARBA00007074"/>
    </source>
</evidence>
<evidence type="ECO:0000259" key="5">
    <source>
        <dbReference type="PROSITE" id="PS51935"/>
    </source>
</evidence>
<protein>
    <submittedName>
        <fullName evidence="6">C40 family peptidase</fullName>
    </submittedName>
</protein>
<reference evidence="6 7" key="1">
    <citation type="submission" date="2021-02" db="EMBL/GenBank/DDBJ databases">
        <title>De Novo genome assembly of isolated myxobacteria.</title>
        <authorList>
            <person name="Stevens D.C."/>
        </authorList>
    </citation>
    <scope>NUCLEOTIDE SEQUENCE [LARGE SCALE GENOMIC DNA]</scope>
    <source>
        <strain evidence="7">SCPEA02</strain>
    </source>
</reference>
<sequence>MQTSQRAAFLALVLSQMHAPYRWNAKGTRDATTGQRLFDCSGLVTWALREVGGPDWRATHNTDRLWAECRPVPTAGELLPGDLVLYHRAGVPEDAEHVMVHVGGGVVVGASGGGRATQTLADAQLHDAKVKAFPHFAYRADVMGFRRLPFTA</sequence>
<organism evidence="6 7">
    <name type="scientific">Pyxidicoccus parkwayensis</name>
    <dbReference type="NCBI Taxonomy" id="2813578"/>
    <lineage>
        <taxon>Bacteria</taxon>
        <taxon>Pseudomonadati</taxon>
        <taxon>Myxococcota</taxon>
        <taxon>Myxococcia</taxon>
        <taxon>Myxococcales</taxon>
        <taxon>Cystobacterineae</taxon>
        <taxon>Myxococcaceae</taxon>
        <taxon>Pyxidicoccus</taxon>
    </lineage>
</organism>
<feature type="domain" description="NlpC/P60" evidence="5">
    <location>
        <begin position="3"/>
        <end position="149"/>
    </location>
</feature>
<dbReference type="SUPFAM" id="SSF54001">
    <property type="entry name" value="Cysteine proteinases"/>
    <property type="match status" value="1"/>
</dbReference>